<name>A0ABD3H7G8_9MARC</name>
<dbReference type="AlphaFoldDB" id="A0ABD3H7G8"/>
<protein>
    <submittedName>
        <fullName evidence="1">Uncharacterized protein</fullName>
    </submittedName>
</protein>
<evidence type="ECO:0000313" key="1">
    <source>
        <dbReference type="EMBL" id="KAL3686225.1"/>
    </source>
</evidence>
<evidence type="ECO:0000313" key="2">
    <source>
        <dbReference type="Proteomes" id="UP001633002"/>
    </source>
</evidence>
<reference evidence="1 2" key="1">
    <citation type="submission" date="2024-09" db="EMBL/GenBank/DDBJ databases">
        <title>Chromosome-scale assembly of Riccia sorocarpa.</title>
        <authorList>
            <person name="Paukszto L."/>
        </authorList>
    </citation>
    <scope>NUCLEOTIDE SEQUENCE [LARGE SCALE GENOMIC DNA]</scope>
    <source>
        <strain evidence="1">LP-2024</strain>
        <tissue evidence="1">Aerial parts of the thallus</tissue>
    </source>
</reference>
<dbReference type="Proteomes" id="UP001633002">
    <property type="component" value="Unassembled WGS sequence"/>
</dbReference>
<proteinExistence type="predicted"/>
<organism evidence="1 2">
    <name type="scientific">Riccia sorocarpa</name>
    <dbReference type="NCBI Taxonomy" id="122646"/>
    <lineage>
        <taxon>Eukaryota</taxon>
        <taxon>Viridiplantae</taxon>
        <taxon>Streptophyta</taxon>
        <taxon>Embryophyta</taxon>
        <taxon>Marchantiophyta</taxon>
        <taxon>Marchantiopsida</taxon>
        <taxon>Marchantiidae</taxon>
        <taxon>Marchantiales</taxon>
        <taxon>Ricciaceae</taxon>
        <taxon>Riccia</taxon>
    </lineage>
</organism>
<sequence length="157" mass="17644">MRAQRTKWLRDLGKAFDDKTLHNIHASKSGAGLLLFVPQHTTPGTQFRLWSTKNGGIPITEWGKLWGYPSTDFWVFSKQEARDDMANQAKHNRSNPELTMGCRAFGSLVEKKFLTLWATGRIPLEALQSPKAVDSDHECAEAPQLVALSSLWLAIRP</sequence>
<accession>A0ABD3H7G8</accession>
<dbReference type="EMBL" id="JBJQOH010000006">
    <property type="protein sequence ID" value="KAL3686225.1"/>
    <property type="molecule type" value="Genomic_DNA"/>
</dbReference>
<keyword evidence="2" id="KW-1185">Reference proteome</keyword>
<comment type="caution">
    <text evidence="1">The sequence shown here is derived from an EMBL/GenBank/DDBJ whole genome shotgun (WGS) entry which is preliminary data.</text>
</comment>
<gene>
    <name evidence="1" type="ORF">R1sor_004247</name>
</gene>